<dbReference type="AlphaFoldDB" id="A0AAV4BDS0"/>
<protein>
    <submittedName>
        <fullName evidence="1">Uncharacterized protein</fullName>
    </submittedName>
</protein>
<proteinExistence type="predicted"/>
<evidence type="ECO:0000313" key="1">
    <source>
        <dbReference type="EMBL" id="GFO16951.1"/>
    </source>
</evidence>
<organism evidence="1 2">
    <name type="scientific">Plakobranchus ocellatus</name>
    <dbReference type="NCBI Taxonomy" id="259542"/>
    <lineage>
        <taxon>Eukaryota</taxon>
        <taxon>Metazoa</taxon>
        <taxon>Spiralia</taxon>
        <taxon>Lophotrochozoa</taxon>
        <taxon>Mollusca</taxon>
        <taxon>Gastropoda</taxon>
        <taxon>Heterobranchia</taxon>
        <taxon>Euthyneura</taxon>
        <taxon>Panpulmonata</taxon>
        <taxon>Sacoglossa</taxon>
        <taxon>Placobranchoidea</taxon>
        <taxon>Plakobranchidae</taxon>
        <taxon>Plakobranchus</taxon>
    </lineage>
</organism>
<gene>
    <name evidence="1" type="ORF">PoB_004345600</name>
</gene>
<evidence type="ECO:0000313" key="2">
    <source>
        <dbReference type="Proteomes" id="UP000735302"/>
    </source>
</evidence>
<sequence length="87" mass="9509">MHNHQCSYGNGGVSGTVAFESALRSADTLLSRVRAPPSTLRTDGGPKSLRSPCCGLALHKKPLVRNQRHMCYYSPQQSVLSGLCWQH</sequence>
<dbReference type="Proteomes" id="UP000735302">
    <property type="component" value="Unassembled WGS sequence"/>
</dbReference>
<accession>A0AAV4BDS0</accession>
<comment type="caution">
    <text evidence="1">The sequence shown here is derived from an EMBL/GenBank/DDBJ whole genome shotgun (WGS) entry which is preliminary data.</text>
</comment>
<keyword evidence="2" id="KW-1185">Reference proteome</keyword>
<dbReference type="EMBL" id="BLXT01004727">
    <property type="protein sequence ID" value="GFO16951.1"/>
    <property type="molecule type" value="Genomic_DNA"/>
</dbReference>
<name>A0AAV4BDS0_9GAST</name>
<reference evidence="1 2" key="1">
    <citation type="journal article" date="2021" name="Elife">
        <title>Chloroplast acquisition without the gene transfer in kleptoplastic sea slugs, Plakobranchus ocellatus.</title>
        <authorList>
            <person name="Maeda T."/>
            <person name="Takahashi S."/>
            <person name="Yoshida T."/>
            <person name="Shimamura S."/>
            <person name="Takaki Y."/>
            <person name="Nagai Y."/>
            <person name="Toyoda A."/>
            <person name="Suzuki Y."/>
            <person name="Arimoto A."/>
            <person name="Ishii H."/>
            <person name="Satoh N."/>
            <person name="Nishiyama T."/>
            <person name="Hasebe M."/>
            <person name="Maruyama T."/>
            <person name="Minagawa J."/>
            <person name="Obokata J."/>
            <person name="Shigenobu S."/>
        </authorList>
    </citation>
    <scope>NUCLEOTIDE SEQUENCE [LARGE SCALE GENOMIC DNA]</scope>
</reference>